<organism evidence="2 3">
    <name type="scientific">Deinococcus phoenicis</name>
    <dbReference type="NCBI Taxonomy" id="1476583"/>
    <lineage>
        <taxon>Bacteria</taxon>
        <taxon>Thermotogati</taxon>
        <taxon>Deinococcota</taxon>
        <taxon>Deinococci</taxon>
        <taxon>Deinococcales</taxon>
        <taxon>Deinococcaceae</taxon>
        <taxon>Deinococcus</taxon>
    </lineage>
</organism>
<dbReference type="SUPFAM" id="SSF53850">
    <property type="entry name" value="Periplasmic binding protein-like II"/>
    <property type="match status" value="1"/>
</dbReference>
<reference evidence="2 3" key="1">
    <citation type="submission" date="2014-03" db="EMBL/GenBank/DDBJ databases">
        <title>Draft genome sequence of Deinococcus phoenicis 1P10ME.</title>
        <authorList>
            <person name="Stepanov V.G."/>
            <person name="Vaishampayan P."/>
            <person name="Venkateswaran K."/>
            <person name="Fox G.E."/>
        </authorList>
    </citation>
    <scope>NUCLEOTIDE SEQUENCE [LARGE SCALE GENOMIC DNA]</scope>
    <source>
        <strain evidence="2 3">1P10ME</strain>
    </source>
</reference>
<evidence type="ECO:0000313" key="2">
    <source>
        <dbReference type="EMBL" id="EYB66967.1"/>
    </source>
</evidence>
<dbReference type="PANTHER" id="PTHR42941:SF1">
    <property type="entry name" value="SLL1037 PROTEIN"/>
    <property type="match status" value="1"/>
</dbReference>
<gene>
    <name evidence="2" type="ORF">DEIPH_ctg056orf0007</name>
</gene>
<accession>A0A016QM58</accession>
<dbReference type="Pfam" id="PF16868">
    <property type="entry name" value="NMT1_3"/>
    <property type="match status" value="1"/>
</dbReference>
<name>A0A016QM58_9DEIO</name>
<dbReference type="STRING" id="1476583.DEIPH_ctg056orf0007"/>
<comment type="caution">
    <text evidence="2">The sequence shown here is derived from an EMBL/GenBank/DDBJ whole genome shotgun (WGS) entry which is preliminary data.</text>
</comment>
<dbReference type="PATRIC" id="fig|1476583.3.peg.3002"/>
<dbReference type="PANTHER" id="PTHR42941">
    <property type="entry name" value="SLL1037 PROTEIN"/>
    <property type="match status" value="1"/>
</dbReference>
<protein>
    <submittedName>
        <fullName evidence="2">TRAP transporter solute receptor like protein</fullName>
    </submittedName>
</protein>
<keyword evidence="3" id="KW-1185">Reference proteome</keyword>
<dbReference type="EMBL" id="JHAC01000054">
    <property type="protein sequence ID" value="EYB66967.1"/>
    <property type="molecule type" value="Genomic_DNA"/>
</dbReference>
<keyword evidence="2" id="KW-0675">Receptor</keyword>
<proteinExistence type="predicted"/>
<keyword evidence="1" id="KW-0732">Signal</keyword>
<evidence type="ECO:0000256" key="1">
    <source>
        <dbReference type="SAM" id="SignalP"/>
    </source>
</evidence>
<feature type="signal peptide" evidence="1">
    <location>
        <begin position="1"/>
        <end position="29"/>
    </location>
</feature>
<evidence type="ECO:0000313" key="3">
    <source>
        <dbReference type="Proteomes" id="UP000020492"/>
    </source>
</evidence>
<dbReference type="eggNOG" id="COG2358">
    <property type="taxonomic scope" value="Bacteria"/>
</dbReference>
<feature type="chain" id="PRO_5001488138" evidence="1">
    <location>
        <begin position="30"/>
        <end position="304"/>
    </location>
</feature>
<sequence length="304" mass="33046">MTFRLSPFSGGPMNRILPTLLLTLTAAQAAPPPTLNVATGSPTGTYSAMFKNIGQVCTQSAYLRERGTSGSLENIDLLLNNEVSLAFVQSDVLKARQQIDKDPRVENIRTLLPLHHEELHLFARPPTVKKNILGKATVTGVQSFADLKGKRVGAWGGSLITARVVSAMTGVPYQIVSLKDQPSAFAALQAGQVDAVLAVVGQPATWVKALGGVQLVAVPSNEKLSAIYAPAKLFYPNLSAQSVPTIAVQSVLATRDFKTPDKKKLLLDYQKCAMQKLVNLQEDEGMHPKWQDVTFKSWPWPQYK</sequence>
<dbReference type="InterPro" id="IPR011852">
    <property type="entry name" value="TRAP_TAXI"/>
</dbReference>
<dbReference type="Proteomes" id="UP000020492">
    <property type="component" value="Unassembled WGS sequence"/>
</dbReference>
<dbReference type="Gene3D" id="3.40.190.10">
    <property type="entry name" value="Periplasmic binding protein-like II"/>
    <property type="match status" value="2"/>
</dbReference>
<dbReference type="AlphaFoldDB" id="A0A016QM58"/>